<dbReference type="SUPFAM" id="SSF51430">
    <property type="entry name" value="NAD(P)-linked oxidoreductase"/>
    <property type="match status" value="1"/>
</dbReference>
<protein>
    <submittedName>
        <fullName evidence="3">Aldo/keto reductase</fullName>
    </submittedName>
</protein>
<evidence type="ECO:0000313" key="4">
    <source>
        <dbReference type="Proteomes" id="UP001589733"/>
    </source>
</evidence>
<evidence type="ECO:0000259" key="2">
    <source>
        <dbReference type="Pfam" id="PF00248"/>
    </source>
</evidence>
<comment type="caution">
    <text evidence="3">The sequence shown here is derived from an EMBL/GenBank/DDBJ whole genome shotgun (WGS) entry which is preliminary data.</text>
</comment>
<dbReference type="InterPro" id="IPR023210">
    <property type="entry name" value="NADP_OxRdtase_dom"/>
</dbReference>
<dbReference type="InterPro" id="IPR050523">
    <property type="entry name" value="AKR_Detox_Biosynth"/>
</dbReference>
<name>A0ABV6AU75_9DEIO</name>
<dbReference type="RefSeq" id="WP_380005593.1">
    <property type="nucleotide sequence ID" value="NZ_JBHLYR010000011.1"/>
</dbReference>
<dbReference type="Proteomes" id="UP001589733">
    <property type="component" value="Unassembled WGS sequence"/>
</dbReference>
<gene>
    <name evidence="3" type="ORF">ACFFLM_03495</name>
</gene>
<dbReference type="EMBL" id="JBHLYR010000011">
    <property type="protein sequence ID" value="MFB9991047.1"/>
    <property type="molecule type" value="Genomic_DNA"/>
</dbReference>
<dbReference type="PANTHER" id="PTHR43364">
    <property type="entry name" value="NADH-SPECIFIC METHYLGLYOXAL REDUCTASE-RELATED"/>
    <property type="match status" value="1"/>
</dbReference>
<organism evidence="3 4">
    <name type="scientific">Deinococcus oregonensis</name>
    <dbReference type="NCBI Taxonomy" id="1805970"/>
    <lineage>
        <taxon>Bacteria</taxon>
        <taxon>Thermotogati</taxon>
        <taxon>Deinococcota</taxon>
        <taxon>Deinococci</taxon>
        <taxon>Deinococcales</taxon>
        <taxon>Deinococcaceae</taxon>
        <taxon>Deinococcus</taxon>
    </lineage>
</organism>
<dbReference type="Gene3D" id="3.20.20.100">
    <property type="entry name" value="NADP-dependent oxidoreductase domain"/>
    <property type="match status" value="1"/>
</dbReference>
<feature type="domain" description="NADP-dependent oxidoreductase" evidence="2">
    <location>
        <begin position="18"/>
        <end position="321"/>
    </location>
</feature>
<keyword evidence="1" id="KW-0560">Oxidoreductase</keyword>
<evidence type="ECO:0000313" key="3">
    <source>
        <dbReference type="EMBL" id="MFB9991047.1"/>
    </source>
</evidence>
<accession>A0ABV6AU75</accession>
<reference evidence="3 4" key="1">
    <citation type="submission" date="2024-09" db="EMBL/GenBank/DDBJ databases">
        <authorList>
            <person name="Sun Q."/>
            <person name="Mori K."/>
        </authorList>
    </citation>
    <scope>NUCLEOTIDE SEQUENCE [LARGE SCALE GENOMIC DNA]</scope>
    <source>
        <strain evidence="3 4">JCM 13503</strain>
    </source>
</reference>
<dbReference type="PANTHER" id="PTHR43364:SF4">
    <property type="entry name" value="NAD(P)-LINKED OXIDOREDUCTASE SUPERFAMILY PROTEIN"/>
    <property type="match status" value="1"/>
</dbReference>
<proteinExistence type="predicted"/>
<sequence>MKLTDFRSLGRSGLIVSPLALGTMTFGTPRWGSSDDVSEKIFNEYVDAGGNFIDTADVYSGGRSEELVGQYTAARNLRDQVVLATKFTFGAVRGNPNASGNGRKNMHRALEGSLRRLNTDYIDLYWMHAWDTVTPVEEVVQSFGDLIRAGTIRYYGFSNVPAWYLARAATLAAENGLPGPVALQAQYSLVERSLEQEFVPAAKACGIGITPWSPLAAGFLSGKYSRETAGAGATGEGAAGRLSGPNPFGNTKFTEHNWQVLDAVQEVAAEVERPPAQVALAWVLAQAGVTAPIVGASKVAQLHDSLNALDLQLTPDHLKRLHDRSVLDPAHGVSKMLKNAVFGGASIQGWED</sequence>
<dbReference type="InterPro" id="IPR036812">
    <property type="entry name" value="NAD(P)_OxRdtase_dom_sf"/>
</dbReference>
<dbReference type="CDD" id="cd19080">
    <property type="entry name" value="AKR_AKR9A_9B"/>
    <property type="match status" value="1"/>
</dbReference>
<dbReference type="Pfam" id="PF00248">
    <property type="entry name" value="Aldo_ket_red"/>
    <property type="match status" value="1"/>
</dbReference>
<evidence type="ECO:0000256" key="1">
    <source>
        <dbReference type="ARBA" id="ARBA00023002"/>
    </source>
</evidence>
<keyword evidence="4" id="KW-1185">Reference proteome</keyword>